<dbReference type="Pfam" id="PF08281">
    <property type="entry name" value="Sigma70_r4_2"/>
    <property type="match status" value="1"/>
</dbReference>
<protein>
    <submittedName>
        <fullName evidence="8">Sigma-70 family RNA polymerase sigma factor</fullName>
    </submittedName>
</protein>
<evidence type="ECO:0000256" key="5">
    <source>
        <dbReference type="ARBA" id="ARBA00023163"/>
    </source>
</evidence>
<evidence type="ECO:0000313" key="9">
    <source>
        <dbReference type="Proteomes" id="UP000283374"/>
    </source>
</evidence>
<dbReference type="Gene3D" id="1.10.10.10">
    <property type="entry name" value="Winged helix-like DNA-binding domain superfamily/Winged helix DNA-binding domain"/>
    <property type="match status" value="1"/>
</dbReference>
<evidence type="ECO:0000259" key="6">
    <source>
        <dbReference type="Pfam" id="PF04542"/>
    </source>
</evidence>
<dbReference type="Pfam" id="PF04542">
    <property type="entry name" value="Sigma70_r2"/>
    <property type="match status" value="1"/>
</dbReference>
<dbReference type="PANTHER" id="PTHR43133">
    <property type="entry name" value="RNA POLYMERASE ECF-TYPE SIGMA FACTO"/>
    <property type="match status" value="1"/>
</dbReference>
<dbReference type="Gene3D" id="1.10.1740.10">
    <property type="match status" value="1"/>
</dbReference>
<dbReference type="InterPro" id="IPR013325">
    <property type="entry name" value="RNA_pol_sigma_r2"/>
</dbReference>
<name>A0A413RNK7_9CELL</name>
<accession>A0A413RNK7</accession>
<evidence type="ECO:0000313" key="8">
    <source>
        <dbReference type="EMBL" id="RHA43547.1"/>
    </source>
</evidence>
<dbReference type="PANTHER" id="PTHR43133:SF58">
    <property type="entry name" value="ECF RNA POLYMERASE SIGMA FACTOR SIGD"/>
    <property type="match status" value="1"/>
</dbReference>
<gene>
    <name evidence="8" type="ORF">D1825_05820</name>
</gene>
<dbReference type="GO" id="GO:0006352">
    <property type="term" value="P:DNA-templated transcription initiation"/>
    <property type="evidence" value="ECO:0007669"/>
    <property type="project" value="InterPro"/>
</dbReference>
<keyword evidence="5" id="KW-0804">Transcription</keyword>
<dbReference type="GO" id="GO:0016987">
    <property type="term" value="F:sigma factor activity"/>
    <property type="evidence" value="ECO:0007669"/>
    <property type="project" value="UniProtKB-KW"/>
</dbReference>
<evidence type="ECO:0000256" key="4">
    <source>
        <dbReference type="ARBA" id="ARBA00023125"/>
    </source>
</evidence>
<dbReference type="RefSeq" id="WP_118766505.1">
    <property type="nucleotide sequence ID" value="NZ_QWKP01000156.1"/>
</dbReference>
<keyword evidence="4" id="KW-0238">DNA-binding</keyword>
<comment type="similarity">
    <text evidence="1">Belongs to the sigma-70 factor family. ECF subfamily.</text>
</comment>
<dbReference type="GO" id="GO:0003677">
    <property type="term" value="F:DNA binding"/>
    <property type="evidence" value="ECO:0007669"/>
    <property type="project" value="UniProtKB-KW"/>
</dbReference>
<dbReference type="InterPro" id="IPR014284">
    <property type="entry name" value="RNA_pol_sigma-70_dom"/>
</dbReference>
<evidence type="ECO:0000256" key="3">
    <source>
        <dbReference type="ARBA" id="ARBA00023082"/>
    </source>
</evidence>
<dbReference type="AlphaFoldDB" id="A0A413RNK7"/>
<organism evidence="8 9">
    <name type="scientific">Cellulomonas rhizosphaerae</name>
    <dbReference type="NCBI Taxonomy" id="2293719"/>
    <lineage>
        <taxon>Bacteria</taxon>
        <taxon>Bacillati</taxon>
        <taxon>Actinomycetota</taxon>
        <taxon>Actinomycetes</taxon>
        <taxon>Micrococcales</taxon>
        <taxon>Cellulomonadaceae</taxon>
        <taxon>Cellulomonas</taxon>
    </lineage>
</organism>
<comment type="caution">
    <text evidence="8">The sequence shown here is derived from an EMBL/GenBank/DDBJ whole genome shotgun (WGS) entry which is preliminary data.</text>
</comment>
<dbReference type="InterPro" id="IPR013324">
    <property type="entry name" value="RNA_pol_sigma_r3/r4-like"/>
</dbReference>
<dbReference type="InterPro" id="IPR039425">
    <property type="entry name" value="RNA_pol_sigma-70-like"/>
</dbReference>
<dbReference type="InterPro" id="IPR013249">
    <property type="entry name" value="RNA_pol_sigma70_r4_t2"/>
</dbReference>
<dbReference type="NCBIfam" id="TIGR02937">
    <property type="entry name" value="sigma70-ECF"/>
    <property type="match status" value="1"/>
</dbReference>
<keyword evidence="3" id="KW-0731">Sigma factor</keyword>
<dbReference type="EMBL" id="QWKP01000156">
    <property type="protein sequence ID" value="RHA43547.1"/>
    <property type="molecule type" value="Genomic_DNA"/>
</dbReference>
<keyword evidence="2" id="KW-0805">Transcription regulation</keyword>
<dbReference type="SUPFAM" id="SSF88946">
    <property type="entry name" value="Sigma2 domain of RNA polymerase sigma factors"/>
    <property type="match status" value="1"/>
</dbReference>
<evidence type="ECO:0000256" key="1">
    <source>
        <dbReference type="ARBA" id="ARBA00010641"/>
    </source>
</evidence>
<sequence>MLLEAVPSSPAAEFEALFRAVAPGVRRFVARTVGPDAADDVVNETFATVWRRWSELPCDEGMRRAWIYKTAHYECGHALRSRGRRQRTADRVAAGRHVLPDETERVLGDDRVTRLLADLPATDRDALELVVWGGLTPSEAAFALGCSPTAMRARLMRARRRVEKALGDEQVRQGVRP</sequence>
<dbReference type="OrthoDB" id="3747638at2"/>
<dbReference type="SUPFAM" id="SSF88659">
    <property type="entry name" value="Sigma3 and sigma4 domains of RNA polymerase sigma factors"/>
    <property type="match status" value="1"/>
</dbReference>
<reference evidence="8 9" key="1">
    <citation type="submission" date="2018-08" db="EMBL/GenBank/DDBJ databases">
        <title>Cellulomonas rhizosphaerae sp. nov., a novel actinomycete isolated from soil.</title>
        <authorList>
            <person name="Tian Y."/>
        </authorList>
    </citation>
    <scope>NUCLEOTIDE SEQUENCE [LARGE SCALE GENOMIC DNA]</scope>
    <source>
        <strain evidence="8 9">NEAU-TCZ24</strain>
    </source>
</reference>
<feature type="domain" description="RNA polymerase sigma-70 region 2" evidence="6">
    <location>
        <begin position="17"/>
        <end position="85"/>
    </location>
</feature>
<evidence type="ECO:0000259" key="7">
    <source>
        <dbReference type="Pfam" id="PF08281"/>
    </source>
</evidence>
<keyword evidence="9" id="KW-1185">Reference proteome</keyword>
<evidence type="ECO:0000256" key="2">
    <source>
        <dbReference type="ARBA" id="ARBA00023015"/>
    </source>
</evidence>
<dbReference type="InterPro" id="IPR007627">
    <property type="entry name" value="RNA_pol_sigma70_r2"/>
</dbReference>
<proteinExistence type="inferred from homology"/>
<dbReference type="InterPro" id="IPR036388">
    <property type="entry name" value="WH-like_DNA-bd_sf"/>
</dbReference>
<dbReference type="Proteomes" id="UP000283374">
    <property type="component" value="Unassembled WGS sequence"/>
</dbReference>
<feature type="domain" description="RNA polymerase sigma factor 70 region 4 type 2" evidence="7">
    <location>
        <begin position="111"/>
        <end position="161"/>
    </location>
</feature>